<evidence type="ECO:0000256" key="2">
    <source>
        <dbReference type="ARBA" id="ARBA00022980"/>
    </source>
</evidence>
<dbReference type="PANTHER" id="PTHR13274">
    <property type="entry name" value="MITOCHONDRIAL RIBOSOMAL PROTEIN S25"/>
    <property type="match status" value="1"/>
</dbReference>
<feature type="domain" description="Ribosomal protein/NADH dehydrogenase" evidence="5">
    <location>
        <begin position="34"/>
        <end position="107"/>
    </location>
</feature>
<proteinExistence type="predicted"/>
<keyword evidence="7" id="KW-1185">Reference proteome</keyword>
<gene>
    <name evidence="6" type="ORF">K457DRAFT_27020</name>
</gene>
<dbReference type="SMART" id="SM00916">
    <property type="entry name" value="L51_S25_CI-B8"/>
    <property type="match status" value="1"/>
</dbReference>
<dbReference type="AlphaFoldDB" id="A0A197KKR9"/>
<dbReference type="Proteomes" id="UP000078512">
    <property type="component" value="Unassembled WGS sequence"/>
</dbReference>
<dbReference type="Pfam" id="PF05047">
    <property type="entry name" value="L51_S25_CI-B8"/>
    <property type="match status" value="1"/>
</dbReference>
<dbReference type="InterPro" id="IPR007741">
    <property type="entry name" value="Ribosomal_mL43/mS25/NADH_DH"/>
</dbReference>
<evidence type="ECO:0000256" key="3">
    <source>
        <dbReference type="ARBA" id="ARBA00023128"/>
    </source>
</evidence>
<dbReference type="Gene3D" id="3.40.30.10">
    <property type="entry name" value="Glutaredoxin"/>
    <property type="match status" value="1"/>
</dbReference>
<evidence type="ECO:0000313" key="7">
    <source>
        <dbReference type="Proteomes" id="UP000078512"/>
    </source>
</evidence>
<comment type="subcellular location">
    <subcellularLocation>
        <location evidence="1">Mitochondrion</location>
    </subcellularLocation>
</comment>
<dbReference type="EMBL" id="KV442011">
    <property type="protein sequence ID" value="OAQ36824.1"/>
    <property type="molecule type" value="Genomic_DNA"/>
</dbReference>
<reference evidence="6 7" key="1">
    <citation type="submission" date="2016-05" db="EMBL/GenBank/DDBJ databases">
        <title>Genome sequencing reveals origins of a unique bacterial endosymbiosis in the earliest lineages of terrestrial Fungi.</title>
        <authorList>
            <consortium name="DOE Joint Genome Institute"/>
            <person name="Uehling J."/>
            <person name="Gryganskyi A."/>
            <person name="Hameed K."/>
            <person name="Tschaplinski T."/>
            <person name="Misztal P."/>
            <person name="Wu S."/>
            <person name="Desiro A."/>
            <person name="Vande Pol N."/>
            <person name="Du Z.-Y."/>
            <person name="Zienkiewicz A."/>
            <person name="Zienkiewicz K."/>
            <person name="Morin E."/>
            <person name="Tisserant E."/>
            <person name="Splivallo R."/>
            <person name="Hainaut M."/>
            <person name="Henrissat B."/>
            <person name="Ohm R."/>
            <person name="Kuo A."/>
            <person name="Yan J."/>
            <person name="Lipzen A."/>
            <person name="Nolan M."/>
            <person name="Labutti K."/>
            <person name="Barry K."/>
            <person name="Goldstein A."/>
            <person name="Labbe J."/>
            <person name="Schadt C."/>
            <person name="Tuskan G."/>
            <person name="Grigoriev I."/>
            <person name="Martin F."/>
            <person name="Vilgalys R."/>
            <person name="Bonito G."/>
        </authorList>
    </citation>
    <scope>NUCLEOTIDE SEQUENCE [LARGE SCALE GENOMIC DNA]</scope>
    <source>
        <strain evidence="6 7">AG-77</strain>
    </source>
</reference>
<keyword evidence="2" id="KW-0689">Ribosomal protein</keyword>
<dbReference type="GO" id="GO:0005840">
    <property type="term" value="C:ribosome"/>
    <property type="evidence" value="ECO:0007669"/>
    <property type="project" value="UniProtKB-KW"/>
</dbReference>
<evidence type="ECO:0000256" key="4">
    <source>
        <dbReference type="ARBA" id="ARBA00023274"/>
    </source>
</evidence>
<accession>A0A197KKR9</accession>
<dbReference type="GO" id="GO:1990904">
    <property type="term" value="C:ribonucleoprotein complex"/>
    <property type="evidence" value="ECO:0007669"/>
    <property type="project" value="UniProtKB-KW"/>
</dbReference>
<keyword evidence="4" id="KW-0687">Ribonucleoprotein</keyword>
<dbReference type="PANTHER" id="PTHR13274:SF2">
    <property type="entry name" value="SMALL RIBOSOMAL SUBUNIT PROTEIN MS25"/>
    <property type="match status" value="1"/>
</dbReference>
<dbReference type="OrthoDB" id="1696305at2759"/>
<sequence length="112" mass="12281">MSRIATVVNDLRNGLGAIKLRSDVKKVTLVFSGKSDNSGARYFVRENMPRLQYNNPAIKFDVQKVKEAGVTPELTIEFANNDIKKISCSRIQSAEICKQFLVATTEGSAASA</sequence>
<dbReference type="GO" id="GO:0003735">
    <property type="term" value="F:structural constituent of ribosome"/>
    <property type="evidence" value="ECO:0007669"/>
    <property type="project" value="InterPro"/>
</dbReference>
<dbReference type="SUPFAM" id="SSF52833">
    <property type="entry name" value="Thioredoxin-like"/>
    <property type="match status" value="1"/>
</dbReference>
<dbReference type="InterPro" id="IPR040049">
    <property type="entry name" value="Ribosomal_mS25/mL61"/>
</dbReference>
<evidence type="ECO:0000256" key="1">
    <source>
        <dbReference type="ARBA" id="ARBA00004173"/>
    </source>
</evidence>
<dbReference type="STRING" id="1314771.A0A197KKR9"/>
<organism evidence="6 7">
    <name type="scientific">Linnemannia elongata AG-77</name>
    <dbReference type="NCBI Taxonomy" id="1314771"/>
    <lineage>
        <taxon>Eukaryota</taxon>
        <taxon>Fungi</taxon>
        <taxon>Fungi incertae sedis</taxon>
        <taxon>Mucoromycota</taxon>
        <taxon>Mortierellomycotina</taxon>
        <taxon>Mortierellomycetes</taxon>
        <taxon>Mortierellales</taxon>
        <taxon>Mortierellaceae</taxon>
        <taxon>Linnemannia</taxon>
    </lineage>
</organism>
<name>A0A197KKR9_9FUNG</name>
<keyword evidence="3" id="KW-0496">Mitochondrion</keyword>
<dbReference type="GO" id="GO:0005739">
    <property type="term" value="C:mitochondrion"/>
    <property type="evidence" value="ECO:0007669"/>
    <property type="project" value="UniProtKB-SubCell"/>
</dbReference>
<dbReference type="InterPro" id="IPR036249">
    <property type="entry name" value="Thioredoxin-like_sf"/>
</dbReference>
<evidence type="ECO:0000259" key="5">
    <source>
        <dbReference type="SMART" id="SM00916"/>
    </source>
</evidence>
<evidence type="ECO:0000313" key="6">
    <source>
        <dbReference type="EMBL" id="OAQ36824.1"/>
    </source>
</evidence>
<protein>
    <recommendedName>
        <fullName evidence="5">Ribosomal protein/NADH dehydrogenase domain-containing protein</fullName>
    </recommendedName>
</protein>